<dbReference type="Proteomes" id="UP000016569">
    <property type="component" value="Unassembled WGS sequence"/>
</dbReference>
<sequence length="114" mass="13175">MFDHECAFLIANDRADLARKIEWTSQEHGDGAGYDIRSYAPDGRERLIEVKATRGGPTTDFFLTRTEREVSLERPDAWRLYRLHDLPKTPGLFQLKPPLEVAVNLSAETWRARF</sequence>
<reference evidence="3" key="1">
    <citation type="journal article" date="2013" name="Genome Announc.">
        <title>Draft Genome Sequence of the Dimorphic Prosthecate Bacterium Brevundimonas abyssalis TAR-001T.</title>
        <authorList>
            <person name="Tsubouchi T."/>
            <person name="Nishi S."/>
            <person name="Usui K."/>
            <person name="Shimane Y."/>
            <person name="Takaki Y."/>
            <person name="Maruyama T."/>
            <person name="Hatada Y."/>
        </authorList>
    </citation>
    <scope>NUCLEOTIDE SEQUENCE [LARGE SCALE GENOMIC DNA]</scope>
    <source>
        <strain evidence="3">TAR-001</strain>
    </source>
</reference>
<protein>
    <recommendedName>
        <fullName evidence="1">Protein NO VEIN C-terminal domain-containing protein</fullName>
    </recommendedName>
</protein>
<keyword evidence="3" id="KW-1185">Reference proteome</keyword>
<accession>A0A8E0TSB0</accession>
<gene>
    <name evidence="2" type="ORF">MBEBAB_2394</name>
</gene>
<dbReference type="AlphaFoldDB" id="A0A8E0TSB0"/>
<dbReference type="EMBL" id="BATC01000055">
    <property type="protein sequence ID" value="GAD60144.1"/>
    <property type="molecule type" value="Genomic_DNA"/>
</dbReference>
<comment type="caution">
    <text evidence="2">The sequence shown here is derived from an EMBL/GenBank/DDBJ whole genome shotgun (WGS) entry which is preliminary data.</text>
</comment>
<name>A0A8E0TSB0_9CAUL</name>
<evidence type="ECO:0000259" key="1">
    <source>
        <dbReference type="Pfam" id="PF13020"/>
    </source>
</evidence>
<evidence type="ECO:0000313" key="2">
    <source>
        <dbReference type="EMBL" id="GAD60144.1"/>
    </source>
</evidence>
<evidence type="ECO:0000313" key="3">
    <source>
        <dbReference type="Proteomes" id="UP000016569"/>
    </source>
</evidence>
<organism evidence="2 3">
    <name type="scientific">Brevundimonas abyssalis TAR-001</name>
    <dbReference type="NCBI Taxonomy" id="1391729"/>
    <lineage>
        <taxon>Bacteria</taxon>
        <taxon>Pseudomonadati</taxon>
        <taxon>Pseudomonadota</taxon>
        <taxon>Alphaproteobacteria</taxon>
        <taxon>Caulobacterales</taxon>
        <taxon>Caulobacteraceae</taxon>
        <taxon>Brevundimonas</taxon>
    </lineage>
</organism>
<dbReference type="Pfam" id="PF13020">
    <property type="entry name" value="NOV_C"/>
    <property type="match status" value="1"/>
</dbReference>
<proteinExistence type="predicted"/>
<dbReference type="InterPro" id="IPR024975">
    <property type="entry name" value="NOV_C"/>
</dbReference>
<feature type="domain" description="Protein NO VEIN C-terminal" evidence="1">
    <location>
        <begin position="18"/>
        <end position="93"/>
    </location>
</feature>